<evidence type="ECO:0000313" key="5">
    <source>
        <dbReference type="Proteomes" id="UP000316517"/>
    </source>
</evidence>
<evidence type="ECO:0000259" key="3">
    <source>
        <dbReference type="Pfam" id="PF01656"/>
    </source>
</evidence>
<evidence type="ECO:0000313" key="4">
    <source>
        <dbReference type="EMBL" id="TET29207.1"/>
    </source>
</evidence>
<dbReference type="InterPro" id="IPR050625">
    <property type="entry name" value="ParA/MinD_ATPase"/>
</dbReference>
<dbReference type="Proteomes" id="UP000316517">
    <property type="component" value="Unassembled WGS sequence"/>
</dbReference>
<proteinExistence type="predicted"/>
<dbReference type="PIRSF" id="PIRSF005647">
    <property type="entry name" value="CooC"/>
    <property type="match status" value="1"/>
</dbReference>
<dbReference type="Gene3D" id="3.40.50.300">
    <property type="entry name" value="P-loop containing nucleotide triphosphate hydrolases"/>
    <property type="match status" value="1"/>
</dbReference>
<protein>
    <submittedName>
        <fullName evidence="4">Carbon monoxide dehydrogenase</fullName>
    </submittedName>
</protein>
<dbReference type="Pfam" id="PF01656">
    <property type="entry name" value="CbiA"/>
    <property type="match status" value="1"/>
</dbReference>
<name>A0A523TFV0_UNCAE</name>
<organism evidence="4 5">
    <name type="scientific">Aerophobetes bacterium</name>
    <dbReference type="NCBI Taxonomy" id="2030807"/>
    <lineage>
        <taxon>Bacteria</taxon>
        <taxon>Candidatus Aerophobota</taxon>
    </lineage>
</organism>
<dbReference type="EMBL" id="SOJT01000092">
    <property type="protein sequence ID" value="TET29207.1"/>
    <property type="molecule type" value="Genomic_DNA"/>
</dbReference>
<dbReference type="GO" id="GO:0005524">
    <property type="term" value="F:ATP binding"/>
    <property type="evidence" value="ECO:0007669"/>
    <property type="project" value="UniProtKB-KW"/>
</dbReference>
<keyword evidence="2" id="KW-0067">ATP-binding</keyword>
<sequence>MKIAVTGKGGTGKTTLAAGLATFFVSEGKRVFAIDADPDANLALTLGYPNPSSIKPLIEMKELIEERTGAKIGSLNPYFKLNPRVDDIPDKYSVKHNGINLMLMGRVRGGGLGCACPENAFLKAMVTSLILRREEVIIMDMEAGIEHLGRATAKGVDELVVVVEPGLRSIETAHRIRELAKEVGIENLGVVGNKIRHQSDKEFLMTKMPHFNFLGFILYDEKILEADLGNTSPFGTNTGLMGEVKKIVAKIMEGKS</sequence>
<evidence type="ECO:0000256" key="2">
    <source>
        <dbReference type="ARBA" id="ARBA00022840"/>
    </source>
</evidence>
<dbReference type="PANTHER" id="PTHR43384:SF6">
    <property type="entry name" value="SEPTUM SITE-DETERMINING PROTEIN MIND HOMOLOG, CHLOROPLASTIC"/>
    <property type="match status" value="1"/>
</dbReference>
<dbReference type="InterPro" id="IPR014433">
    <property type="entry name" value="CooC"/>
</dbReference>
<dbReference type="FunFam" id="3.40.50.300:FF:001573">
    <property type="entry name" value="Carbon monoxide dehydrogenase accessory protein CooC"/>
    <property type="match status" value="1"/>
</dbReference>
<dbReference type="GO" id="GO:0016887">
    <property type="term" value="F:ATP hydrolysis activity"/>
    <property type="evidence" value="ECO:0007669"/>
    <property type="project" value="TreeGrafter"/>
</dbReference>
<gene>
    <name evidence="4" type="ORF">E3J68_02055</name>
</gene>
<evidence type="ECO:0000256" key="1">
    <source>
        <dbReference type="ARBA" id="ARBA00022741"/>
    </source>
</evidence>
<dbReference type="InterPro" id="IPR027417">
    <property type="entry name" value="P-loop_NTPase"/>
</dbReference>
<dbReference type="GO" id="GO:0051782">
    <property type="term" value="P:negative regulation of cell division"/>
    <property type="evidence" value="ECO:0007669"/>
    <property type="project" value="TreeGrafter"/>
</dbReference>
<dbReference type="InterPro" id="IPR002586">
    <property type="entry name" value="CobQ/CobB/MinD/ParA_Nub-bd_dom"/>
</dbReference>
<comment type="caution">
    <text evidence="4">The sequence shown here is derived from an EMBL/GenBank/DDBJ whole genome shotgun (WGS) entry which is preliminary data.</text>
</comment>
<dbReference type="GO" id="GO:0005829">
    <property type="term" value="C:cytosol"/>
    <property type="evidence" value="ECO:0007669"/>
    <property type="project" value="TreeGrafter"/>
</dbReference>
<dbReference type="AlphaFoldDB" id="A0A523TFV0"/>
<dbReference type="PANTHER" id="PTHR43384">
    <property type="entry name" value="SEPTUM SITE-DETERMINING PROTEIN MIND HOMOLOG, CHLOROPLASTIC-RELATED"/>
    <property type="match status" value="1"/>
</dbReference>
<reference evidence="4 5" key="1">
    <citation type="submission" date="2019-03" db="EMBL/GenBank/DDBJ databases">
        <title>Metabolic potential of uncultured bacteria and archaea associated with petroleum seepage in deep-sea sediments.</title>
        <authorList>
            <person name="Dong X."/>
            <person name="Hubert C."/>
        </authorList>
    </citation>
    <scope>NUCLEOTIDE SEQUENCE [LARGE SCALE GENOMIC DNA]</scope>
    <source>
        <strain evidence="4">E44_bin3</strain>
    </source>
</reference>
<dbReference type="SUPFAM" id="SSF52540">
    <property type="entry name" value="P-loop containing nucleoside triphosphate hydrolases"/>
    <property type="match status" value="1"/>
</dbReference>
<dbReference type="GO" id="GO:0009898">
    <property type="term" value="C:cytoplasmic side of plasma membrane"/>
    <property type="evidence" value="ECO:0007669"/>
    <property type="project" value="TreeGrafter"/>
</dbReference>
<keyword evidence="1" id="KW-0547">Nucleotide-binding</keyword>
<feature type="domain" description="CobQ/CobB/MinD/ParA nucleotide binding" evidence="3">
    <location>
        <begin position="4"/>
        <end position="229"/>
    </location>
</feature>
<accession>A0A523TFV0</accession>